<sequence length="44" mass="4709">MVPPRSPTADVSLPDTAIQNNPCGKSNLSRHAPPYESTHPLLAQ</sequence>
<feature type="compositionally biased region" description="Polar residues" evidence="1">
    <location>
        <begin position="17"/>
        <end position="29"/>
    </location>
</feature>
<accession>A0A087DKR9</accession>
<evidence type="ECO:0000256" key="1">
    <source>
        <dbReference type="SAM" id="MobiDB-lite"/>
    </source>
</evidence>
<protein>
    <submittedName>
        <fullName evidence="2">Uncharacterized protein</fullName>
    </submittedName>
</protein>
<keyword evidence="3" id="KW-1185">Reference proteome</keyword>
<reference evidence="2 3" key="1">
    <citation type="submission" date="2014-03" db="EMBL/GenBank/DDBJ databases">
        <title>Genomics of Bifidobacteria.</title>
        <authorList>
            <person name="Ventura M."/>
            <person name="Milani C."/>
            <person name="Lugli G.A."/>
        </authorList>
    </citation>
    <scope>NUCLEOTIDE SEQUENCE [LARGE SCALE GENOMIC DNA]</scope>
    <source>
        <strain evidence="2 3">DSM 23968</strain>
    </source>
</reference>
<evidence type="ECO:0000313" key="3">
    <source>
        <dbReference type="Proteomes" id="UP000029004"/>
    </source>
</evidence>
<evidence type="ECO:0000313" key="2">
    <source>
        <dbReference type="EMBL" id="KFI96119.1"/>
    </source>
</evidence>
<organism evidence="2 3">
    <name type="scientific">Bifidobacterium stellenboschense</name>
    <dbReference type="NCBI Taxonomy" id="762211"/>
    <lineage>
        <taxon>Bacteria</taxon>
        <taxon>Bacillati</taxon>
        <taxon>Actinomycetota</taxon>
        <taxon>Actinomycetes</taxon>
        <taxon>Bifidobacteriales</taxon>
        <taxon>Bifidobacteriaceae</taxon>
        <taxon>Bifidobacterium</taxon>
    </lineage>
</organism>
<dbReference type="AlphaFoldDB" id="A0A087DKR9"/>
<name>A0A087DKR9_9BIFI</name>
<dbReference type="Proteomes" id="UP000029004">
    <property type="component" value="Unassembled WGS sequence"/>
</dbReference>
<comment type="caution">
    <text evidence="2">The sequence shown here is derived from an EMBL/GenBank/DDBJ whole genome shotgun (WGS) entry which is preliminary data.</text>
</comment>
<feature type="region of interest" description="Disordered" evidence="1">
    <location>
        <begin position="1"/>
        <end position="44"/>
    </location>
</feature>
<gene>
    <name evidence="2" type="ORF">BSTEL_1152</name>
</gene>
<proteinExistence type="predicted"/>
<dbReference type="EMBL" id="JGZP01000015">
    <property type="protein sequence ID" value="KFI96119.1"/>
    <property type="molecule type" value="Genomic_DNA"/>
</dbReference>